<dbReference type="InterPro" id="IPR036061">
    <property type="entry name" value="CheW-like_dom_sf"/>
</dbReference>
<proteinExistence type="predicted"/>
<dbReference type="SUPFAM" id="SSF50341">
    <property type="entry name" value="CheW-like"/>
    <property type="match status" value="1"/>
</dbReference>
<sequence length="172" mass="18603">MEMRLPSDVDVPMVDTSAPSESPSAVARLLEYSPGHHVALPPHTTMEVVEKPSVVAVPGAPYYAYGLMAWQDRWIPLIHLDSIVRAYVSIPLPPVPRYALVVAYQAAPGEPIEHGAIALPALPRFVSVSDQDACDLPGNSDVWPLLSISCFKTGEHVVPILATGRLFSTYHG</sequence>
<protein>
    <recommendedName>
        <fullName evidence="4">CheW-like domain-containing protein</fullName>
    </recommendedName>
</protein>
<gene>
    <name evidence="2" type="ORF">J1M35_00355</name>
</gene>
<dbReference type="Proteomes" id="UP000663903">
    <property type="component" value="Chromosome"/>
</dbReference>
<reference evidence="2" key="1">
    <citation type="submission" date="2021-03" db="EMBL/GenBank/DDBJ databases">
        <title>Ottowia sp. 27C isolated from the cloaca of a Giant Asian pond turtle (Heosemys grandis).</title>
        <authorList>
            <person name="Spergser J."/>
            <person name="Busse H.-J."/>
        </authorList>
    </citation>
    <scope>NUCLEOTIDE SEQUENCE</scope>
    <source>
        <strain evidence="2">27C</strain>
    </source>
</reference>
<keyword evidence="3" id="KW-1185">Reference proteome</keyword>
<evidence type="ECO:0000256" key="1">
    <source>
        <dbReference type="SAM" id="MobiDB-lite"/>
    </source>
</evidence>
<evidence type="ECO:0000313" key="2">
    <source>
        <dbReference type="EMBL" id="QTD45419.1"/>
    </source>
</evidence>
<dbReference type="RefSeq" id="WP_208009167.1">
    <property type="nucleotide sequence ID" value="NZ_CP071796.1"/>
</dbReference>
<dbReference type="GO" id="GO:0007165">
    <property type="term" value="P:signal transduction"/>
    <property type="evidence" value="ECO:0007669"/>
    <property type="project" value="InterPro"/>
</dbReference>
<dbReference type="KEGG" id="otd:J1M35_00355"/>
<name>A0A975CJN9_9BURK</name>
<dbReference type="EMBL" id="CP071796">
    <property type="protein sequence ID" value="QTD45419.1"/>
    <property type="molecule type" value="Genomic_DNA"/>
</dbReference>
<dbReference type="AlphaFoldDB" id="A0A975CJN9"/>
<evidence type="ECO:0000313" key="3">
    <source>
        <dbReference type="Proteomes" id="UP000663903"/>
    </source>
</evidence>
<dbReference type="GO" id="GO:0006935">
    <property type="term" value="P:chemotaxis"/>
    <property type="evidence" value="ECO:0007669"/>
    <property type="project" value="InterPro"/>
</dbReference>
<accession>A0A975CJN9</accession>
<evidence type="ECO:0008006" key="4">
    <source>
        <dbReference type="Google" id="ProtNLM"/>
    </source>
</evidence>
<organism evidence="2 3">
    <name type="scientific">Ottowia testudinis</name>
    <dbReference type="NCBI Taxonomy" id="2816950"/>
    <lineage>
        <taxon>Bacteria</taxon>
        <taxon>Pseudomonadati</taxon>
        <taxon>Pseudomonadota</taxon>
        <taxon>Betaproteobacteria</taxon>
        <taxon>Burkholderiales</taxon>
        <taxon>Comamonadaceae</taxon>
        <taxon>Ottowia</taxon>
    </lineage>
</organism>
<feature type="region of interest" description="Disordered" evidence="1">
    <location>
        <begin position="1"/>
        <end position="20"/>
    </location>
</feature>